<reference evidence="15 16" key="1">
    <citation type="submission" date="2019-04" db="EMBL/GenBank/DDBJ databases">
        <title>Microbes associate with the intestines of laboratory mice.</title>
        <authorList>
            <person name="Navarre W."/>
            <person name="Wong E."/>
            <person name="Huang K.C."/>
            <person name="Tropini C."/>
            <person name="Ng K."/>
            <person name="Yu B."/>
        </authorList>
    </citation>
    <scope>NUCLEOTIDE SEQUENCE [LARGE SCALE GENOMIC DNA]</scope>
    <source>
        <strain evidence="15 16">NM83_B4-11</strain>
    </source>
</reference>
<gene>
    <name evidence="15" type="ORF">E5988_00525</name>
</gene>
<evidence type="ECO:0000256" key="11">
    <source>
        <dbReference type="PROSITE-ProRule" id="PRU01360"/>
    </source>
</evidence>
<keyword evidence="10 11" id="KW-0998">Cell outer membrane</keyword>
<dbReference type="Proteomes" id="UP000308038">
    <property type="component" value="Unassembled WGS sequence"/>
</dbReference>
<dbReference type="SUPFAM" id="SSF56935">
    <property type="entry name" value="Porins"/>
    <property type="match status" value="1"/>
</dbReference>
<evidence type="ECO:0000256" key="1">
    <source>
        <dbReference type="ARBA" id="ARBA00004571"/>
    </source>
</evidence>
<dbReference type="PANTHER" id="PTHR32552:SF81">
    <property type="entry name" value="TONB-DEPENDENT OUTER MEMBRANE RECEPTOR"/>
    <property type="match status" value="1"/>
</dbReference>
<evidence type="ECO:0000256" key="9">
    <source>
        <dbReference type="ARBA" id="ARBA00023136"/>
    </source>
</evidence>
<feature type="domain" description="TonB-dependent receptor plug" evidence="14">
    <location>
        <begin position="80"/>
        <end position="189"/>
    </location>
</feature>
<keyword evidence="4" id="KW-0410">Iron transport</keyword>
<proteinExistence type="inferred from homology"/>
<dbReference type="InterPro" id="IPR000531">
    <property type="entry name" value="Beta-barrel_TonB"/>
</dbReference>
<evidence type="ECO:0000256" key="8">
    <source>
        <dbReference type="ARBA" id="ARBA00023077"/>
    </source>
</evidence>
<comment type="similarity">
    <text evidence="11 12">Belongs to the TonB-dependent receptor family.</text>
</comment>
<dbReference type="RefSeq" id="WP_136450399.1">
    <property type="nucleotide sequence ID" value="NZ_SSTI01000001.1"/>
</dbReference>
<keyword evidence="6" id="KW-0408">Iron</keyword>
<dbReference type="InterPro" id="IPR036942">
    <property type="entry name" value="Beta-barrel_TonB_sf"/>
</dbReference>
<dbReference type="Gene3D" id="2.40.170.20">
    <property type="entry name" value="TonB-dependent receptor, beta-barrel domain"/>
    <property type="match status" value="1"/>
</dbReference>
<keyword evidence="5 11" id="KW-0812">Transmembrane</keyword>
<dbReference type="EMBL" id="SSTI01000001">
    <property type="protein sequence ID" value="THG41989.1"/>
    <property type="molecule type" value="Genomic_DNA"/>
</dbReference>
<evidence type="ECO:0000256" key="5">
    <source>
        <dbReference type="ARBA" id="ARBA00022692"/>
    </source>
</evidence>
<keyword evidence="8 12" id="KW-0798">TonB box</keyword>
<dbReference type="PANTHER" id="PTHR32552">
    <property type="entry name" value="FERRICHROME IRON RECEPTOR-RELATED"/>
    <property type="match status" value="1"/>
</dbReference>
<keyword evidence="3 11" id="KW-1134">Transmembrane beta strand</keyword>
<evidence type="ECO:0000259" key="13">
    <source>
        <dbReference type="Pfam" id="PF00593"/>
    </source>
</evidence>
<evidence type="ECO:0000313" key="16">
    <source>
        <dbReference type="Proteomes" id="UP000308038"/>
    </source>
</evidence>
<dbReference type="Pfam" id="PF07715">
    <property type="entry name" value="Plug"/>
    <property type="match status" value="1"/>
</dbReference>
<comment type="subcellular location">
    <subcellularLocation>
        <location evidence="1 11">Cell outer membrane</location>
        <topology evidence="1 11">Multi-pass membrane protein</topology>
    </subcellularLocation>
</comment>
<organism evidence="15 16">
    <name type="scientific">Sphingomonas olei</name>
    <dbReference type="NCBI Taxonomy" id="1886787"/>
    <lineage>
        <taxon>Bacteria</taxon>
        <taxon>Pseudomonadati</taxon>
        <taxon>Pseudomonadota</taxon>
        <taxon>Alphaproteobacteria</taxon>
        <taxon>Sphingomonadales</taxon>
        <taxon>Sphingomonadaceae</taxon>
        <taxon>Sphingomonas</taxon>
    </lineage>
</organism>
<dbReference type="InterPro" id="IPR012910">
    <property type="entry name" value="Plug_dom"/>
</dbReference>
<evidence type="ECO:0000256" key="2">
    <source>
        <dbReference type="ARBA" id="ARBA00022448"/>
    </source>
</evidence>
<keyword evidence="9 11" id="KW-0472">Membrane</keyword>
<protein>
    <submittedName>
        <fullName evidence="15">TonB-dependent receptor</fullName>
    </submittedName>
</protein>
<dbReference type="PROSITE" id="PS52016">
    <property type="entry name" value="TONB_DEPENDENT_REC_3"/>
    <property type="match status" value="1"/>
</dbReference>
<keyword evidence="16" id="KW-1185">Reference proteome</keyword>
<sequence>MTKWRPLHSGRRLGALRRLSGGYVRNVMMIAAGLAAVPASAQVAPDSVAPASPRDVARGEVLGEPLGDIVVTAQHREQSAQRVPIAITALSGARLEAEGAANLDRIGAAVPNLYLARNFGTSSGALVFLRGVGEGDSIFTNDPPVGIYVDDVILPRSTGSLLDLIDVERIEVLRGPQGTLYGRNTSGGAIKLVMKRPTLDAVSGAMDVTLGSYHRLDARGAINVPLASDVAVRVSGLSRNQRGWGRNLINGARVNGQDLLGGRVSLLWEPDAALTILATGDLTRDRSGPRFPQRFQPDPAAPGRITNRFVAPNGDIDNFLSADTDPLNSTDSGGLSLRADYQLGGGMKLSSITGYRALRSRIGFDQTANPPGVGSNVILLQDQRQHSVSQEVQLTGSALGERAEWVAGAYYFHEHNDQLTAVSLATPAGSDARFRNGDFFNVPSRGAGTSGNWSPYEPRLDTDSYSAFGSMTVALDPRAHVTAGLRYTDERKRYAVRFLTAPDTVLVLPDGRAAQRRIAQRWTDVSPRIAVDYRLGSEGGDSALLYASVAKGFRSGSFDGRARNISFALDRQGAIAPETVWTYEAGVKSDWFNRRLRVNAGYFINDYTDIAFSASRVTAGPPEIFRQNVGDARIQGLEVEWAANPLPGLEIGGWIATLADRFTRLASSPGCGAFVADERQLDLRFTPSFRYQLRAALTRPIGDAQWRVGGDVSGASDYNIALCNEPQHRVTNAETVNVQAGIDWRDWGVMIAATNLTDRRYNSGSVGTIGYPIAPREVTVQLRRRF</sequence>
<keyword evidence="15" id="KW-0675">Receptor</keyword>
<evidence type="ECO:0000256" key="12">
    <source>
        <dbReference type="RuleBase" id="RU003357"/>
    </source>
</evidence>
<keyword evidence="2 11" id="KW-0813">Transport</keyword>
<feature type="domain" description="TonB-dependent receptor-like beta-barrel" evidence="13">
    <location>
        <begin position="284"/>
        <end position="756"/>
    </location>
</feature>
<evidence type="ECO:0000256" key="3">
    <source>
        <dbReference type="ARBA" id="ARBA00022452"/>
    </source>
</evidence>
<evidence type="ECO:0000313" key="15">
    <source>
        <dbReference type="EMBL" id="THG41989.1"/>
    </source>
</evidence>
<evidence type="ECO:0000259" key="14">
    <source>
        <dbReference type="Pfam" id="PF07715"/>
    </source>
</evidence>
<evidence type="ECO:0000256" key="4">
    <source>
        <dbReference type="ARBA" id="ARBA00022496"/>
    </source>
</evidence>
<comment type="caution">
    <text evidence="15">The sequence shown here is derived from an EMBL/GenBank/DDBJ whole genome shotgun (WGS) entry which is preliminary data.</text>
</comment>
<dbReference type="Pfam" id="PF00593">
    <property type="entry name" value="TonB_dep_Rec_b-barrel"/>
    <property type="match status" value="1"/>
</dbReference>
<evidence type="ECO:0000256" key="10">
    <source>
        <dbReference type="ARBA" id="ARBA00023237"/>
    </source>
</evidence>
<keyword evidence="7" id="KW-0406">Ion transport</keyword>
<accession>A0ABY2QMB1</accession>
<evidence type="ECO:0000256" key="7">
    <source>
        <dbReference type="ARBA" id="ARBA00023065"/>
    </source>
</evidence>
<dbReference type="InterPro" id="IPR039426">
    <property type="entry name" value="TonB-dep_rcpt-like"/>
</dbReference>
<name>A0ABY2QMB1_9SPHN</name>
<evidence type="ECO:0000256" key="6">
    <source>
        <dbReference type="ARBA" id="ARBA00023004"/>
    </source>
</evidence>